<sequence>MTSGTRWRSVRPTGRRSRRWAAGSRAATLAEPVVDADVPGWWTALGIPGLFDVHVHFLPPPILRKVREQFDRAGPLIGREWPLEYRGDDDERVGQLRALGVRHFSSLPYAHRPGIAAYLNEWSAQFAAGTPECLSSATFYPEPGAGAYVAELVAAGTQVFKVHVQVGDFDLLDPLIDDAWGTLAEAGTPVVVHASGGPVGNDHTGPAPMRKLMERHPTLTAVIAHMGAPEYTGFLAVAEDFERVRLDTTMAFTDFFEEMAAFPRDLLPRLSDLQDRILLGSDFPNIPYPYAHQLAALERLGLGEDWLRAVCWDNGHRLFSGDDARN</sequence>
<accession>A0A975SVL1</accession>
<evidence type="ECO:0000259" key="1">
    <source>
        <dbReference type="Pfam" id="PF04909"/>
    </source>
</evidence>
<name>A0A975SVL1_9ACTN</name>
<reference evidence="2" key="1">
    <citation type="submission" date="2021-06" db="EMBL/GenBank/DDBJ databases">
        <title>Complete genome sequence of Nocardioides sp. G188.</title>
        <authorList>
            <person name="Im W.-T."/>
        </authorList>
    </citation>
    <scope>NUCLEOTIDE SEQUENCE</scope>
    <source>
        <strain evidence="2">G188</strain>
    </source>
</reference>
<gene>
    <name evidence="2" type="ORF">KRR39_14250</name>
</gene>
<dbReference type="PANTHER" id="PTHR21240">
    <property type="entry name" value="2-AMINO-3-CARBOXYLMUCONATE-6-SEMIALDEHYDE DECARBOXYLASE"/>
    <property type="match status" value="1"/>
</dbReference>
<dbReference type="AlphaFoldDB" id="A0A975SVL1"/>
<evidence type="ECO:0000313" key="2">
    <source>
        <dbReference type="EMBL" id="QWZ06704.1"/>
    </source>
</evidence>
<dbReference type="PANTHER" id="PTHR21240:SF28">
    <property type="entry name" value="ISO-OROTATE DECARBOXYLASE (EUROFUNG)"/>
    <property type="match status" value="1"/>
</dbReference>
<dbReference type="GO" id="GO:0005737">
    <property type="term" value="C:cytoplasm"/>
    <property type="evidence" value="ECO:0007669"/>
    <property type="project" value="TreeGrafter"/>
</dbReference>
<dbReference type="InterPro" id="IPR006680">
    <property type="entry name" value="Amidohydro-rel"/>
</dbReference>
<organism evidence="2 3">
    <name type="scientific">Nocardioides panacis</name>
    <dbReference type="NCBI Taxonomy" id="2849501"/>
    <lineage>
        <taxon>Bacteria</taxon>
        <taxon>Bacillati</taxon>
        <taxon>Actinomycetota</taxon>
        <taxon>Actinomycetes</taxon>
        <taxon>Propionibacteriales</taxon>
        <taxon>Nocardioidaceae</taxon>
        <taxon>Nocardioides</taxon>
    </lineage>
</organism>
<dbReference type="CDD" id="cd01292">
    <property type="entry name" value="metallo-dependent_hydrolases"/>
    <property type="match status" value="1"/>
</dbReference>
<dbReference type="EMBL" id="CP077062">
    <property type="protein sequence ID" value="QWZ06704.1"/>
    <property type="molecule type" value="Genomic_DNA"/>
</dbReference>
<keyword evidence="3" id="KW-1185">Reference proteome</keyword>
<dbReference type="GO" id="GO:0016787">
    <property type="term" value="F:hydrolase activity"/>
    <property type="evidence" value="ECO:0007669"/>
    <property type="project" value="InterPro"/>
</dbReference>
<dbReference type="Proteomes" id="UP000683575">
    <property type="component" value="Chromosome"/>
</dbReference>
<dbReference type="GO" id="GO:0019748">
    <property type="term" value="P:secondary metabolic process"/>
    <property type="evidence" value="ECO:0007669"/>
    <property type="project" value="TreeGrafter"/>
</dbReference>
<dbReference type="GO" id="GO:0016831">
    <property type="term" value="F:carboxy-lyase activity"/>
    <property type="evidence" value="ECO:0007669"/>
    <property type="project" value="InterPro"/>
</dbReference>
<feature type="domain" description="Amidohydrolase-related" evidence="1">
    <location>
        <begin position="52"/>
        <end position="319"/>
    </location>
</feature>
<dbReference type="KEGG" id="nps:KRR39_14250"/>
<proteinExistence type="predicted"/>
<dbReference type="Pfam" id="PF04909">
    <property type="entry name" value="Amidohydro_2"/>
    <property type="match status" value="1"/>
</dbReference>
<dbReference type="InterPro" id="IPR032465">
    <property type="entry name" value="ACMSD"/>
</dbReference>
<evidence type="ECO:0000313" key="3">
    <source>
        <dbReference type="Proteomes" id="UP000683575"/>
    </source>
</evidence>
<protein>
    <submittedName>
        <fullName evidence="2">Amidohydrolase</fullName>
    </submittedName>
</protein>